<gene>
    <name evidence="1" type="ORF">DRV84_10335</name>
</gene>
<reference evidence="1 2" key="1">
    <citation type="journal article" date="2017" name="Int. J. Syst. Evol. Microbiol.">
        <title>Rhodosalinus sediminis gen. nov., sp. nov., isolated from marine saltern.</title>
        <authorList>
            <person name="Guo L.Y."/>
            <person name="Ling S.K."/>
            <person name="Li C.M."/>
            <person name="Chen G.J."/>
            <person name="Du Z.J."/>
        </authorList>
    </citation>
    <scope>NUCLEOTIDE SEQUENCE [LARGE SCALE GENOMIC DNA]</scope>
    <source>
        <strain evidence="1 2">WDN1C137</strain>
    </source>
</reference>
<comment type="caution">
    <text evidence="1">The sequence shown here is derived from an EMBL/GenBank/DDBJ whole genome shotgun (WGS) entry which is preliminary data.</text>
</comment>
<dbReference type="Pfam" id="PF13692">
    <property type="entry name" value="Glyco_trans_1_4"/>
    <property type="match status" value="1"/>
</dbReference>
<dbReference type="Gene3D" id="3.40.50.2000">
    <property type="entry name" value="Glycogen Phosphorylase B"/>
    <property type="match status" value="1"/>
</dbReference>
<accession>A0A3D9BRQ9</accession>
<organism evidence="1 2">
    <name type="scientific">Rhodosalinus sediminis</name>
    <dbReference type="NCBI Taxonomy" id="1940533"/>
    <lineage>
        <taxon>Bacteria</taxon>
        <taxon>Pseudomonadati</taxon>
        <taxon>Pseudomonadota</taxon>
        <taxon>Alphaproteobacteria</taxon>
        <taxon>Rhodobacterales</taxon>
        <taxon>Paracoccaceae</taxon>
        <taxon>Rhodosalinus</taxon>
    </lineage>
</organism>
<proteinExistence type="predicted"/>
<dbReference type="EMBL" id="QOHR01000013">
    <property type="protein sequence ID" value="REC56213.1"/>
    <property type="molecule type" value="Genomic_DNA"/>
</dbReference>
<dbReference type="SUPFAM" id="SSF53756">
    <property type="entry name" value="UDP-Glycosyltransferase/glycogen phosphorylase"/>
    <property type="match status" value="1"/>
</dbReference>
<evidence type="ECO:0000313" key="2">
    <source>
        <dbReference type="Proteomes" id="UP000257131"/>
    </source>
</evidence>
<dbReference type="AlphaFoldDB" id="A0A3D9BRQ9"/>
<name>A0A3D9BRQ9_9RHOB</name>
<dbReference type="Proteomes" id="UP000257131">
    <property type="component" value="Unassembled WGS sequence"/>
</dbReference>
<keyword evidence="2" id="KW-1185">Reference proteome</keyword>
<dbReference type="OrthoDB" id="9790710at2"/>
<evidence type="ECO:0000313" key="1">
    <source>
        <dbReference type="EMBL" id="REC56213.1"/>
    </source>
</evidence>
<protein>
    <submittedName>
        <fullName evidence="1">Glycosyltransferase</fullName>
    </submittedName>
</protein>
<dbReference type="GO" id="GO:0016740">
    <property type="term" value="F:transferase activity"/>
    <property type="evidence" value="ECO:0007669"/>
    <property type="project" value="UniProtKB-KW"/>
</dbReference>
<feature type="non-terminal residue" evidence="1">
    <location>
        <position position="1"/>
    </location>
</feature>
<dbReference type="RefSeq" id="WP_115980125.1">
    <property type="nucleotide sequence ID" value="NZ_QOHR01000013.1"/>
</dbReference>
<sequence>AEAVDQTILKQLAQTGAEVEVLGATILDAEAGAALLPQDKVWAGDGQAVRVKDGPLTHLLVKTQSIKRDDMTAGEGDVWFGLFRRLLDEFRPDIVFFYGGRALDMLAVAEAKSRGVPSAAYLANGNYKGTRWCRDVDVILTDSEATASFYKEKLGIEVQSIGAFVYFEEVCADKHSRENVLLINPSLAKGAGVALQLALMLEEQRPDIPLEVVESRGAWQPLVQSVLKQLGGDSGSLSNVKVTRHVVDMRPVYGRARLLLAPSLLWESFGRVGVEAMMNGIPAIFTDSGGLPEAVGDAGVKLQLPETFHEPPYTKIPGRKMLQPVVDRIIRFYDDDDHYQAYVQRAYEVARARHDITVSTRRLWNALQPLLAQGAGDFEVRLEARL</sequence>
<keyword evidence="1" id="KW-0808">Transferase</keyword>
<dbReference type="CDD" id="cd03801">
    <property type="entry name" value="GT4_PimA-like"/>
    <property type="match status" value="1"/>
</dbReference>